<feature type="domain" description="Peptidoglycan binding-like" evidence="1">
    <location>
        <begin position="89"/>
        <end position="144"/>
    </location>
</feature>
<accession>A0ABV1IG17</accession>
<dbReference type="RefSeq" id="WP_349182455.1">
    <property type="nucleotide sequence ID" value="NZ_JBBNGS010000009.1"/>
</dbReference>
<evidence type="ECO:0000313" key="2">
    <source>
        <dbReference type="EMBL" id="MEQ2637844.1"/>
    </source>
</evidence>
<protein>
    <submittedName>
        <fullName evidence="2">Peptidoglycan-binding domain-containing protein</fullName>
    </submittedName>
</protein>
<organism evidence="2 3">
    <name type="scientific">Paratractidigestivibacter faecalis</name>
    <dbReference type="NCBI Taxonomy" id="2292441"/>
    <lineage>
        <taxon>Bacteria</taxon>
        <taxon>Bacillati</taxon>
        <taxon>Actinomycetota</taxon>
        <taxon>Coriobacteriia</taxon>
        <taxon>Coriobacteriales</taxon>
        <taxon>Atopobiaceae</taxon>
        <taxon>Paratractidigestivibacter</taxon>
    </lineage>
</organism>
<name>A0ABV1IG17_9ACTN</name>
<proteinExistence type="predicted"/>
<gene>
    <name evidence="2" type="ORF">AAAT05_05740</name>
</gene>
<dbReference type="EMBL" id="JBBNGS010000009">
    <property type="protein sequence ID" value="MEQ2637844.1"/>
    <property type="molecule type" value="Genomic_DNA"/>
</dbReference>
<dbReference type="InterPro" id="IPR036366">
    <property type="entry name" value="PGBDSf"/>
</dbReference>
<reference evidence="2 3" key="1">
    <citation type="submission" date="2024-04" db="EMBL/GenBank/DDBJ databases">
        <title>Human intestinal bacterial collection.</title>
        <authorList>
            <person name="Pauvert C."/>
            <person name="Hitch T.C.A."/>
            <person name="Clavel T."/>
        </authorList>
    </citation>
    <scope>NUCLEOTIDE SEQUENCE [LARGE SCALE GENOMIC DNA]</scope>
    <source>
        <strain evidence="2 3">CLA-AA-H197</strain>
    </source>
</reference>
<evidence type="ECO:0000259" key="1">
    <source>
        <dbReference type="Pfam" id="PF01471"/>
    </source>
</evidence>
<keyword evidence="3" id="KW-1185">Reference proteome</keyword>
<evidence type="ECO:0000313" key="3">
    <source>
        <dbReference type="Proteomes" id="UP001478817"/>
    </source>
</evidence>
<sequence>MEPIKEGASGAAVEDIQERLGSLGYTIDAPERDEKTFGRSTATAVARFRLDHGLTLGDAVDAATWSALVDESYQLGDRTLYLRLPNFHGRDVRQLQERLNILGFSCGEVDGFYGAHTEAAVKLFQESVGTLADGMAFPDTFDAIERLKHVWGGKPANGPHPTGDMGFARAANVLETFRISVTADDPISRNVAGRVFNLAHATSDACGLELIDSVDAAGADTQAVILLSSAEHPLEEAPSMGAVVLDDTDTLPRRLRTALQGAREVPPVVRIDLPVGKDAGDGTFTISDAQTFAVLLLDAICAAFDGLTL</sequence>
<dbReference type="Pfam" id="PF01471">
    <property type="entry name" value="PG_binding_1"/>
    <property type="match status" value="2"/>
</dbReference>
<dbReference type="Proteomes" id="UP001478817">
    <property type="component" value="Unassembled WGS sequence"/>
</dbReference>
<dbReference type="InterPro" id="IPR002477">
    <property type="entry name" value="Peptidoglycan-bd-like"/>
</dbReference>
<dbReference type="InterPro" id="IPR036365">
    <property type="entry name" value="PGBD-like_sf"/>
</dbReference>
<feature type="domain" description="Peptidoglycan binding-like" evidence="1">
    <location>
        <begin position="9"/>
        <end position="68"/>
    </location>
</feature>
<dbReference type="Gene3D" id="1.10.101.10">
    <property type="entry name" value="PGBD-like superfamily/PGBD"/>
    <property type="match status" value="2"/>
</dbReference>
<comment type="caution">
    <text evidence="2">The sequence shown here is derived from an EMBL/GenBank/DDBJ whole genome shotgun (WGS) entry which is preliminary data.</text>
</comment>
<dbReference type="SUPFAM" id="SSF47090">
    <property type="entry name" value="PGBD-like"/>
    <property type="match status" value="2"/>
</dbReference>